<dbReference type="PANTHER" id="PTHR33747">
    <property type="entry name" value="UPF0225 PROTEIN SCO1677"/>
    <property type="match status" value="1"/>
</dbReference>
<evidence type="ECO:0000313" key="4">
    <source>
        <dbReference type="EMBL" id="GLY67981.1"/>
    </source>
</evidence>
<accession>A0A9W6R364</accession>
<evidence type="ECO:0000256" key="2">
    <source>
        <dbReference type="HAMAP-Rule" id="MF_00612"/>
    </source>
</evidence>
<reference evidence="4" key="1">
    <citation type="submission" date="2023-03" db="EMBL/GenBank/DDBJ databases">
        <title>Amycolatopsis taiwanensis NBRC 103393.</title>
        <authorList>
            <person name="Ichikawa N."/>
            <person name="Sato H."/>
            <person name="Tonouchi N."/>
        </authorList>
    </citation>
    <scope>NUCLEOTIDE SEQUENCE</scope>
    <source>
        <strain evidence="4">NBRC 103393</strain>
    </source>
</reference>
<comment type="similarity">
    <text evidence="1 2">Belongs to the UPF0225 family.</text>
</comment>
<dbReference type="InterPro" id="IPR048469">
    <property type="entry name" value="YchJ-like_M"/>
</dbReference>
<evidence type="ECO:0000313" key="5">
    <source>
        <dbReference type="Proteomes" id="UP001165136"/>
    </source>
</evidence>
<evidence type="ECO:0000256" key="1">
    <source>
        <dbReference type="ARBA" id="ARBA00010839"/>
    </source>
</evidence>
<evidence type="ECO:0000259" key="3">
    <source>
        <dbReference type="Pfam" id="PF17775"/>
    </source>
</evidence>
<keyword evidence="5" id="KW-1185">Reference proteome</keyword>
<dbReference type="Pfam" id="PF02810">
    <property type="entry name" value="SEC-C"/>
    <property type="match status" value="1"/>
</dbReference>
<dbReference type="AlphaFoldDB" id="A0A9W6R364"/>
<comment type="caution">
    <text evidence="4">The sequence shown here is derived from an EMBL/GenBank/DDBJ whole genome shotgun (WGS) entry which is preliminary data.</text>
</comment>
<dbReference type="Pfam" id="PF17775">
    <property type="entry name" value="YchJ_M-like"/>
    <property type="match status" value="1"/>
</dbReference>
<proteinExistence type="inferred from homology"/>
<organism evidence="4 5">
    <name type="scientific">Amycolatopsis taiwanensis</name>
    <dbReference type="NCBI Taxonomy" id="342230"/>
    <lineage>
        <taxon>Bacteria</taxon>
        <taxon>Bacillati</taxon>
        <taxon>Actinomycetota</taxon>
        <taxon>Actinomycetes</taxon>
        <taxon>Pseudonocardiales</taxon>
        <taxon>Pseudonocardiaceae</taxon>
        <taxon>Amycolatopsis</taxon>
    </lineage>
</organism>
<dbReference type="InterPro" id="IPR004027">
    <property type="entry name" value="SEC_C_motif"/>
</dbReference>
<dbReference type="SUPFAM" id="SSF54427">
    <property type="entry name" value="NTF2-like"/>
    <property type="match status" value="1"/>
</dbReference>
<dbReference type="Gene3D" id="3.10.450.50">
    <property type="match status" value="1"/>
</dbReference>
<dbReference type="EMBL" id="BSTI01000010">
    <property type="protein sequence ID" value="GLY67981.1"/>
    <property type="molecule type" value="Genomic_DNA"/>
</dbReference>
<feature type="domain" description="YchJ-like middle NTF2-like" evidence="3">
    <location>
        <begin position="35"/>
        <end position="128"/>
    </location>
</feature>
<dbReference type="InterPro" id="IPR023006">
    <property type="entry name" value="YchJ-like"/>
</dbReference>
<gene>
    <name evidence="4" type="ORF">Atai01_46000</name>
</gene>
<dbReference type="RefSeq" id="WP_285488126.1">
    <property type="nucleotide sequence ID" value="NZ_BSTI01000010.1"/>
</dbReference>
<name>A0A9W6R364_9PSEU</name>
<dbReference type="HAMAP" id="MF_00612">
    <property type="entry name" value="UPF0225"/>
    <property type="match status" value="1"/>
</dbReference>
<dbReference type="PANTHER" id="PTHR33747:SF1">
    <property type="entry name" value="ADENYLATE CYCLASE-ASSOCIATED CAP C-TERMINAL DOMAIN-CONTAINING PROTEIN"/>
    <property type="match status" value="1"/>
</dbReference>
<protein>
    <recommendedName>
        <fullName evidence="2">UPF0225 protein Atai01_46000</fullName>
    </recommendedName>
</protein>
<sequence length="131" mass="14506">MADDIIAGTRCPCGSGETYGDCCGPLHAGERAAATAERLMRSRFSAFAVGDTAYLLATWHPSTRPKSLDLDLTQRWTRLDVLATTGGTPFHDSGIVEFRAHYRHKGRSGSMHELSTFTREDGQWRYLRAAE</sequence>
<dbReference type="InterPro" id="IPR032710">
    <property type="entry name" value="NTF2-like_dom_sf"/>
</dbReference>
<dbReference type="Proteomes" id="UP001165136">
    <property type="component" value="Unassembled WGS sequence"/>
</dbReference>